<dbReference type="HOGENOM" id="CLU_2990680_0_0_4"/>
<evidence type="ECO:0000313" key="1">
    <source>
        <dbReference type="EMBL" id="EEP69179.1"/>
    </source>
</evidence>
<gene>
    <name evidence="1" type="ORF">GCWU000324_01091</name>
</gene>
<organism evidence="1 2">
    <name type="scientific">Kingella oralis ATCC 51147</name>
    <dbReference type="NCBI Taxonomy" id="629741"/>
    <lineage>
        <taxon>Bacteria</taxon>
        <taxon>Pseudomonadati</taxon>
        <taxon>Pseudomonadota</taxon>
        <taxon>Betaproteobacteria</taxon>
        <taxon>Neisseriales</taxon>
        <taxon>Neisseriaceae</taxon>
        <taxon>Kingella</taxon>
    </lineage>
</organism>
<dbReference type="STRING" id="629741.GCWU000324_01091"/>
<proteinExistence type="predicted"/>
<dbReference type="Proteomes" id="UP000003009">
    <property type="component" value="Unassembled WGS sequence"/>
</dbReference>
<protein>
    <submittedName>
        <fullName evidence="1">Uncharacterized protein</fullName>
    </submittedName>
</protein>
<sequence length="57" mass="6509">MLTYTQIKDLDKGARLPIIRGWLGQPEIYRGAVRWLPRCRRAANASCADGSWARFSD</sequence>
<dbReference type="AlphaFoldDB" id="C4GG24"/>
<evidence type="ECO:0000313" key="2">
    <source>
        <dbReference type="Proteomes" id="UP000003009"/>
    </source>
</evidence>
<comment type="caution">
    <text evidence="1">The sequence shown here is derived from an EMBL/GenBank/DDBJ whole genome shotgun (WGS) entry which is preliminary data.</text>
</comment>
<dbReference type="EMBL" id="ACJW02000002">
    <property type="protein sequence ID" value="EEP69179.1"/>
    <property type="molecule type" value="Genomic_DNA"/>
</dbReference>
<keyword evidence="2" id="KW-1185">Reference proteome</keyword>
<name>C4GG24_9NEIS</name>
<accession>C4GG24</accession>
<reference evidence="1" key="1">
    <citation type="submission" date="2009-04" db="EMBL/GenBank/DDBJ databases">
        <authorList>
            <person name="Weinstock G."/>
            <person name="Sodergren E."/>
            <person name="Clifton S."/>
            <person name="Fulton L."/>
            <person name="Fulton B."/>
            <person name="Courtney L."/>
            <person name="Fronick C."/>
            <person name="Harrison M."/>
            <person name="Strong C."/>
            <person name="Farmer C."/>
            <person name="Delahaunty K."/>
            <person name="Markovic C."/>
            <person name="Hall O."/>
            <person name="Minx P."/>
            <person name="Tomlinson C."/>
            <person name="Mitreva M."/>
            <person name="Nelson J."/>
            <person name="Hou S."/>
            <person name="Wollam A."/>
            <person name="Pepin K.H."/>
            <person name="Johnson M."/>
            <person name="Bhonagiri V."/>
            <person name="Nash W.E."/>
            <person name="Warren W."/>
            <person name="Chinwalla A."/>
            <person name="Mardis E.R."/>
            <person name="Wilson R.K."/>
        </authorList>
    </citation>
    <scope>NUCLEOTIDE SEQUENCE [LARGE SCALE GENOMIC DNA]</scope>
    <source>
        <strain evidence="1">ATCC 51147</strain>
    </source>
</reference>